<proteinExistence type="predicted"/>
<feature type="domain" description="B box-type" evidence="3">
    <location>
        <begin position="6"/>
        <end position="53"/>
    </location>
</feature>
<organism evidence="4 5">
    <name type="scientific">Mytilus edulis</name>
    <name type="common">Blue mussel</name>
    <dbReference type="NCBI Taxonomy" id="6550"/>
    <lineage>
        <taxon>Eukaryota</taxon>
        <taxon>Metazoa</taxon>
        <taxon>Spiralia</taxon>
        <taxon>Lophotrochozoa</taxon>
        <taxon>Mollusca</taxon>
        <taxon>Bivalvia</taxon>
        <taxon>Autobranchia</taxon>
        <taxon>Pteriomorphia</taxon>
        <taxon>Mytilida</taxon>
        <taxon>Mytiloidea</taxon>
        <taxon>Mytilidae</taxon>
        <taxon>Mytilinae</taxon>
        <taxon>Mytilus</taxon>
    </lineage>
</organism>
<feature type="coiled-coil region" evidence="2">
    <location>
        <begin position="122"/>
        <end position="149"/>
    </location>
</feature>
<dbReference type="EMBL" id="CAJPWZ010000115">
    <property type="protein sequence ID" value="CAG2186055.1"/>
    <property type="molecule type" value="Genomic_DNA"/>
</dbReference>
<keyword evidence="2" id="KW-0175">Coiled coil</keyword>
<keyword evidence="1" id="KW-0479">Metal-binding</keyword>
<gene>
    <name evidence="4" type="ORF">MEDL_1609</name>
</gene>
<protein>
    <recommendedName>
        <fullName evidence="3">B box-type domain-containing protein</fullName>
    </recommendedName>
</protein>
<dbReference type="GO" id="GO:0061630">
    <property type="term" value="F:ubiquitin protein ligase activity"/>
    <property type="evidence" value="ECO:0007669"/>
    <property type="project" value="TreeGrafter"/>
</dbReference>
<dbReference type="CDD" id="cd19757">
    <property type="entry name" value="Bbox1"/>
    <property type="match status" value="1"/>
</dbReference>
<keyword evidence="5" id="KW-1185">Reference proteome</keyword>
<sequence>MASSTTTCGVCDQSNTTKPSVIWCFECDEGLCSECKDHHSQSKGTRKHCTLPISEYQQIPSDIVKITQTCDKHNENCIVENHMECRDFDKLADVIHHTKFSNAFYEIEQSLEELSANIQIIRKDREHNLKRLSEKKMQIEQEVKQTRVAINTHLDKIQDDIIKQLTEIELNESKMISELLNLLKENEGEITEFLTNIEKSRNMIQIFRHLLP</sequence>
<keyword evidence="1" id="KW-0863">Zinc-finger</keyword>
<dbReference type="PROSITE" id="PS50119">
    <property type="entry name" value="ZF_BBOX"/>
    <property type="match status" value="1"/>
</dbReference>
<dbReference type="InterPro" id="IPR047153">
    <property type="entry name" value="TRIM45/56/19-like"/>
</dbReference>
<dbReference type="PANTHER" id="PTHR25462:SF299">
    <property type="entry name" value="E3 UBIQUITIN-PROTEIN LIGASE TRIM56"/>
    <property type="match status" value="1"/>
</dbReference>
<dbReference type="InterPro" id="IPR000315">
    <property type="entry name" value="Znf_B-box"/>
</dbReference>
<reference evidence="4" key="1">
    <citation type="submission" date="2021-03" db="EMBL/GenBank/DDBJ databases">
        <authorList>
            <person name="Bekaert M."/>
        </authorList>
    </citation>
    <scope>NUCLEOTIDE SEQUENCE</scope>
</reference>
<evidence type="ECO:0000259" key="3">
    <source>
        <dbReference type="PROSITE" id="PS50119"/>
    </source>
</evidence>
<evidence type="ECO:0000313" key="4">
    <source>
        <dbReference type="EMBL" id="CAG2186055.1"/>
    </source>
</evidence>
<dbReference type="PANTHER" id="PTHR25462">
    <property type="entry name" value="BONUS, ISOFORM C-RELATED"/>
    <property type="match status" value="1"/>
</dbReference>
<dbReference type="GO" id="GO:0060340">
    <property type="term" value="P:positive regulation of type I interferon-mediated signaling pathway"/>
    <property type="evidence" value="ECO:0007669"/>
    <property type="project" value="TreeGrafter"/>
</dbReference>
<dbReference type="OrthoDB" id="6121460at2759"/>
<comment type="caution">
    <text evidence="4">The sequence shown here is derived from an EMBL/GenBank/DDBJ whole genome shotgun (WGS) entry which is preliminary data.</text>
</comment>
<dbReference type="GO" id="GO:0045087">
    <property type="term" value="P:innate immune response"/>
    <property type="evidence" value="ECO:0007669"/>
    <property type="project" value="TreeGrafter"/>
</dbReference>
<evidence type="ECO:0000256" key="1">
    <source>
        <dbReference type="PROSITE-ProRule" id="PRU00024"/>
    </source>
</evidence>
<dbReference type="GO" id="GO:0008270">
    <property type="term" value="F:zinc ion binding"/>
    <property type="evidence" value="ECO:0007669"/>
    <property type="project" value="UniProtKB-KW"/>
</dbReference>
<evidence type="ECO:0000313" key="5">
    <source>
        <dbReference type="Proteomes" id="UP000683360"/>
    </source>
</evidence>
<keyword evidence="1" id="KW-0862">Zinc</keyword>
<dbReference type="GO" id="GO:0005654">
    <property type="term" value="C:nucleoplasm"/>
    <property type="evidence" value="ECO:0007669"/>
    <property type="project" value="TreeGrafter"/>
</dbReference>
<dbReference type="AlphaFoldDB" id="A0A8S3PTN5"/>
<evidence type="ECO:0000256" key="2">
    <source>
        <dbReference type="SAM" id="Coils"/>
    </source>
</evidence>
<accession>A0A8S3PTN5</accession>
<dbReference type="Proteomes" id="UP000683360">
    <property type="component" value="Unassembled WGS sequence"/>
</dbReference>
<name>A0A8S3PTN5_MYTED</name>